<dbReference type="PANTHER" id="PTHR33420">
    <property type="entry name" value="FIMBRIAL SUBUNIT ELFA-RELATED"/>
    <property type="match status" value="1"/>
</dbReference>
<dbReference type="GO" id="GO:0043709">
    <property type="term" value="P:cell adhesion involved in single-species biofilm formation"/>
    <property type="evidence" value="ECO:0007669"/>
    <property type="project" value="TreeGrafter"/>
</dbReference>
<dbReference type="AlphaFoldDB" id="A0A344UM04"/>
<gene>
    <name evidence="3" type="ORF">DK843_19575</name>
</gene>
<dbReference type="OrthoDB" id="8586454at2"/>
<dbReference type="Pfam" id="PF00419">
    <property type="entry name" value="Fimbrial"/>
    <property type="match status" value="1"/>
</dbReference>
<dbReference type="InterPro" id="IPR036937">
    <property type="entry name" value="Adhesion_dom_fimbrial_sf"/>
</dbReference>
<dbReference type="Gene3D" id="2.60.40.1090">
    <property type="entry name" value="Fimbrial-type adhesion domain"/>
    <property type="match status" value="1"/>
</dbReference>
<feature type="signal peptide" evidence="1">
    <location>
        <begin position="1"/>
        <end position="24"/>
    </location>
</feature>
<evidence type="ECO:0000256" key="1">
    <source>
        <dbReference type="SAM" id="SignalP"/>
    </source>
</evidence>
<feature type="chain" id="PRO_5016756587" evidence="1">
    <location>
        <begin position="25"/>
        <end position="180"/>
    </location>
</feature>
<feature type="domain" description="Fimbrial-type adhesion" evidence="2">
    <location>
        <begin position="31"/>
        <end position="179"/>
    </location>
</feature>
<dbReference type="SUPFAM" id="SSF49401">
    <property type="entry name" value="Bacterial adhesins"/>
    <property type="match status" value="1"/>
</dbReference>
<dbReference type="GO" id="GO:0009289">
    <property type="term" value="C:pilus"/>
    <property type="evidence" value="ECO:0007669"/>
    <property type="project" value="InterPro"/>
</dbReference>
<protein>
    <submittedName>
        <fullName evidence="3">Fimbrial protein</fullName>
    </submittedName>
</protein>
<proteinExistence type="predicted"/>
<dbReference type="InterPro" id="IPR008966">
    <property type="entry name" value="Adhesion_dom_sf"/>
</dbReference>
<dbReference type="KEGG" id="chrb:DK843_19575"/>
<dbReference type="Proteomes" id="UP000252038">
    <property type="component" value="Chromosome"/>
</dbReference>
<sequence length="180" mass="18909">MEENHMKLSAILIALAIAAPLAHAGDGRLDVYGELVTSACGLDPNSQRLEVGLGLVSSQRFKKIGDRSQAVPFDIRLTECSIDTMTTVAVRFTGPQDNENRQLMAITGSAAGIGIRLQSPSGTDIALGEYSPLVGLTNGSNSLRFNAMYESTRAAAAPGQPGGILPGSANGLAQFDLRYM</sequence>
<evidence type="ECO:0000313" key="4">
    <source>
        <dbReference type="Proteomes" id="UP000252038"/>
    </source>
</evidence>
<evidence type="ECO:0000259" key="2">
    <source>
        <dbReference type="Pfam" id="PF00419"/>
    </source>
</evidence>
<dbReference type="KEGG" id="chri:DK842_14005"/>
<dbReference type="InterPro" id="IPR050263">
    <property type="entry name" value="Bact_Fimbrial_Adh_Pro"/>
</dbReference>
<evidence type="ECO:0000313" key="3">
    <source>
        <dbReference type="EMBL" id="AXE36302.1"/>
    </source>
</evidence>
<organism evidence="3 4">
    <name type="scientific">Chromobacterium phragmitis</name>
    <dbReference type="NCBI Taxonomy" id="2202141"/>
    <lineage>
        <taxon>Bacteria</taxon>
        <taxon>Pseudomonadati</taxon>
        <taxon>Pseudomonadota</taxon>
        <taxon>Betaproteobacteria</taxon>
        <taxon>Neisseriales</taxon>
        <taxon>Chromobacteriaceae</taxon>
        <taxon>Chromobacterium</taxon>
    </lineage>
</organism>
<accession>A0A344UM04</accession>
<name>A0A344UM04_9NEIS</name>
<reference evidence="3 4" key="1">
    <citation type="submission" date="2018-05" db="EMBL/GenBank/DDBJ databases">
        <title>Genome sequencing, assembly and analysis of the novel insecticidal bacterium, Chromobacterium phragmitis.</title>
        <authorList>
            <person name="Sparks M.E."/>
            <person name="Blackburn M.B."/>
            <person name="Gundersen-Rindal D.E."/>
        </authorList>
    </citation>
    <scope>NUCLEOTIDE SEQUENCE [LARGE SCALE GENOMIC DNA]</scope>
    <source>
        <strain evidence="3">IIBBL 274-1</strain>
    </source>
</reference>
<dbReference type="InterPro" id="IPR000259">
    <property type="entry name" value="Adhesion_dom_fimbrial"/>
</dbReference>
<dbReference type="EMBL" id="CP029554">
    <property type="protein sequence ID" value="AXE36302.1"/>
    <property type="molecule type" value="Genomic_DNA"/>
</dbReference>
<keyword evidence="1" id="KW-0732">Signal</keyword>
<dbReference type="PANTHER" id="PTHR33420:SF26">
    <property type="entry name" value="FIMBRIAL SUBUNIT"/>
    <property type="match status" value="1"/>
</dbReference>